<dbReference type="EMBL" id="LNYW01000051">
    <property type="protein sequence ID" value="KTD59088.1"/>
    <property type="molecule type" value="Genomic_DNA"/>
</dbReference>
<name>A0A0W0YQC6_9GAMM</name>
<gene>
    <name evidence="4" type="ORF">Lsha_2015</name>
</gene>
<comment type="similarity">
    <text evidence="2 3">Belongs to the LOG family.</text>
</comment>
<dbReference type="RefSeq" id="WP_018578198.1">
    <property type="nucleotide sequence ID" value="NZ_KB892426.1"/>
</dbReference>
<keyword evidence="5" id="KW-1185">Reference proteome</keyword>
<dbReference type="Proteomes" id="UP000054600">
    <property type="component" value="Unassembled WGS sequence"/>
</dbReference>
<evidence type="ECO:0000313" key="5">
    <source>
        <dbReference type="Proteomes" id="UP000054600"/>
    </source>
</evidence>
<dbReference type="AlphaFoldDB" id="A0A0W0YQC6"/>
<sequence>MSETTYICVFLGAKEGKSPVYRSNARLLGLELAKQNCTLVYGGARNGLMGVLADAVLDAGGKAIGVMPTSLASELHHDQLTKLHVVESMQDRKALMSELADAFVFFPGGLGTFEELFEVWSAKKIGIHDKPLGFLNINGYYNHLFHFLRTCSEEHFITENQLQQVSIMDNPAELIKHTKEQIQQGVCEAIT</sequence>
<evidence type="ECO:0000256" key="1">
    <source>
        <dbReference type="ARBA" id="ARBA00000274"/>
    </source>
</evidence>
<keyword evidence="3" id="KW-0378">Hydrolase</keyword>
<evidence type="ECO:0000256" key="2">
    <source>
        <dbReference type="ARBA" id="ARBA00006763"/>
    </source>
</evidence>
<dbReference type="Pfam" id="PF03641">
    <property type="entry name" value="Lysine_decarbox"/>
    <property type="match status" value="1"/>
</dbReference>
<dbReference type="PATRIC" id="fig|1122169.6.peg.2302"/>
<dbReference type="InterPro" id="IPR005269">
    <property type="entry name" value="LOG"/>
</dbReference>
<dbReference type="OrthoDB" id="9801098at2"/>
<proteinExistence type="inferred from homology"/>
<reference evidence="4 5" key="1">
    <citation type="submission" date="2015-11" db="EMBL/GenBank/DDBJ databases">
        <title>Genomic analysis of 38 Legionella species identifies large and diverse effector repertoires.</title>
        <authorList>
            <person name="Burstein D."/>
            <person name="Amaro F."/>
            <person name="Zusman T."/>
            <person name="Lifshitz Z."/>
            <person name="Cohen O."/>
            <person name="Gilbert J.A."/>
            <person name="Pupko T."/>
            <person name="Shuman H.A."/>
            <person name="Segal G."/>
        </authorList>
    </citation>
    <scope>NUCLEOTIDE SEQUENCE [LARGE SCALE GENOMIC DNA]</scope>
    <source>
        <strain evidence="4 5">ATCC 49655</strain>
    </source>
</reference>
<comment type="catalytic activity">
    <reaction evidence="1">
        <text>AMP + H2O = D-ribose 5-phosphate + adenine</text>
        <dbReference type="Rhea" id="RHEA:20129"/>
        <dbReference type="ChEBI" id="CHEBI:15377"/>
        <dbReference type="ChEBI" id="CHEBI:16708"/>
        <dbReference type="ChEBI" id="CHEBI:78346"/>
        <dbReference type="ChEBI" id="CHEBI:456215"/>
        <dbReference type="EC" id="3.2.2.4"/>
    </reaction>
</comment>
<dbReference type="eggNOG" id="COG1611">
    <property type="taxonomic scope" value="Bacteria"/>
</dbReference>
<dbReference type="Gene3D" id="3.40.50.450">
    <property type="match status" value="1"/>
</dbReference>
<dbReference type="GO" id="GO:0009691">
    <property type="term" value="P:cytokinin biosynthetic process"/>
    <property type="evidence" value="ECO:0007669"/>
    <property type="project" value="UniProtKB-UniRule"/>
</dbReference>
<dbReference type="InterPro" id="IPR031100">
    <property type="entry name" value="LOG_fam"/>
</dbReference>
<organism evidence="4 5">
    <name type="scientific">Legionella shakespearei DSM 23087</name>
    <dbReference type="NCBI Taxonomy" id="1122169"/>
    <lineage>
        <taxon>Bacteria</taxon>
        <taxon>Pseudomonadati</taxon>
        <taxon>Pseudomonadota</taxon>
        <taxon>Gammaproteobacteria</taxon>
        <taxon>Legionellales</taxon>
        <taxon>Legionellaceae</taxon>
        <taxon>Legionella</taxon>
    </lineage>
</organism>
<accession>A0A0W0YQC6</accession>
<dbReference type="PANTHER" id="PTHR31223">
    <property type="entry name" value="LOG FAMILY PROTEIN YJL055W"/>
    <property type="match status" value="1"/>
</dbReference>
<comment type="caution">
    <text evidence="4">The sequence shown here is derived from an EMBL/GenBank/DDBJ whole genome shotgun (WGS) entry which is preliminary data.</text>
</comment>
<dbReference type="PANTHER" id="PTHR31223:SF70">
    <property type="entry name" value="LOG FAMILY PROTEIN YJL055W"/>
    <property type="match status" value="1"/>
</dbReference>
<dbReference type="EC" id="3.2.2.n1" evidence="3"/>
<evidence type="ECO:0000256" key="3">
    <source>
        <dbReference type="RuleBase" id="RU363015"/>
    </source>
</evidence>
<dbReference type="NCBIfam" id="TIGR00730">
    <property type="entry name" value="Rossman fold protein, TIGR00730 family"/>
    <property type="match status" value="1"/>
</dbReference>
<dbReference type="GO" id="GO:0008714">
    <property type="term" value="F:AMP nucleosidase activity"/>
    <property type="evidence" value="ECO:0007669"/>
    <property type="project" value="UniProtKB-EC"/>
</dbReference>
<keyword evidence="3" id="KW-0203">Cytokinin biosynthesis</keyword>
<dbReference type="STRING" id="1122169.Lsha_2015"/>
<dbReference type="SUPFAM" id="SSF102405">
    <property type="entry name" value="MCP/YpsA-like"/>
    <property type="match status" value="1"/>
</dbReference>
<dbReference type="GO" id="GO:0005829">
    <property type="term" value="C:cytosol"/>
    <property type="evidence" value="ECO:0007669"/>
    <property type="project" value="TreeGrafter"/>
</dbReference>
<evidence type="ECO:0000313" key="4">
    <source>
        <dbReference type="EMBL" id="KTD59088.1"/>
    </source>
</evidence>
<protein>
    <recommendedName>
        <fullName evidence="3">Cytokinin riboside 5'-monophosphate phosphoribohydrolase</fullName>
        <ecNumber evidence="3">3.2.2.n1</ecNumber>
    </recommendedName>
</protein>